<protein>
    <submittedName>
        <fullName evidence="1">Uncharacterized protein</fullName>
    </submittedName>
</protein>
<dbReference type="Proteomes" id="UP000318405">
    <property type="component" value="Unassembled WGS sequence"/>
</dbReference>
<evidence type="ECO:0000313" key="1">
    <source>
        <dbReference type="EMBL" id="TSH88935.1"/>
    </source>
</evidence>
<sequence>MPLLQPIPIAAPTLAAPAASRAAPQRERRHGASSVFPPWRASAARAHIAIARARRPGRRPLARPAQRFAGRTTCGARLLGLALLALAIPSGAQAKEAEIHLLSDLQHLELRIGTSSTGCPSGQYWHTGSGRCSTAVALRTDTTSRSCACSCPTGQTGACTSAQQGSYTVYGWLLPPHGTERISHNGTTTWRNCQVSRSTCQASGPKPGTDFPIDRSFTSMICSSSDTGYSAGSALMDNTYRNQLISYYRGLGTAGRCPERSGYTYWLDDWWSRASAIGHQKFNDAGGAAAGNVYRDFLNKEMPGVWDTNIRRAIDASAATNNEQGAGGIAAGNNECQRTANQLWPGLGVKAEYVLKSGNRCKVIS</sequence>
<gene>
    <name evidence="1" type="ORF">FOZ76_25220</name>
</gene>
<dbReference type="AlphaFoldDB" id="A0A556A7T5"/>
<name>A0A556A7T5_9BURK</name>
<accession>A0A556A7T5</accession>
<proteinExistence type="predicted"/>
<keyword evidence="2" id="KW-1185">Reference proteome</keyword>
<organism evidence="1 2">
    <name type="scientific">Verticiella sediminum</name>
    <dbReference type="NCBI Taxonomy" id="1247510"/>
    <lineage>
        <taxon>Bacteria</taxon>
        <taxon>Pseudomonadati</taxon>
        <taxon>Pseudomonadota</taxon>
        <taxon>Betaproteobacteria</taxon>
        <taxon>Burkholderiales</taxon>
        <taxon>Alcaligenaceae</taxon>
        <taxon>Verticiella</taxon>
    </lineage>
</organism>
<evidence type="ECO:0000313" key="2">
    <source>
        <dbReference type="Proteomes" id="UP000318405"/>
    </source>
</evidence>
<dbReference type="EMBL" id="VLTJ01000042">
    <property type="protein sequence ID" value="TSH88935.1"/>
    <property type="molecule type" value="Genomic_DNA"/>
</dbReference>
<dbReference type="RefSeq" id="WP_143951051.1">
    <property type="nucleotide sequence ID" value="NZ_BAABMB010000005.1"/>
</dbReference>
<reference evidence="1 2" key="1">
    <citation type="submission" date="2019-07" db="EMBL/GenBank/DDBJ databases">
        <title>Qingshengfaniella alkalisoli gen. nov., sp. nov., isolated from saline soil.</title>
        <authorList>
            <person name="Xu L."/>
            <person name="Huang X.-X."/>
            <person name="Sun J.-Q."/>
        </authorList>
    </citation>
    <scope>NUCLEOTIDE SEQUENCE [LARGE SCALE GENOMIC DNA]</scope>
    <source>
        <strain evidence="1 2">DSM 27279</strain>
    </source>
</reference>
<comment type="caution">
    <text evidence="1">The sequence shown here is derived from an EMBL/GenBank/DDBJ whole genome shotgun (WGS) entry which is preliminary data.</text>
</comment>